<sequence length="105" mass="12309">MRITLSHKELHELQKLCLENGKQELFNKLTNEEHKSIKSRTPKKTKATQKATKVRQDTARKKIESTVNMMRLFNQKITVYSVAKEAQVSYNTATKYKEYILKNAH</sequence>
<dbReference type="KEGG" id="amol:AMOL_1523"/>
<feature type="region of interest" description="Disordered" evidence="1">
    <location>
        <begin position="33"/>
        <end position="58"/>
    </location>
</feature>
<protein>
    <submittedName>
        <fullName evidence="3">Uncharacterized protein</fullName>
    </submittedName>
</protein>
<keyword evidence="4" id="KW-1185">Reference proteome</keyword>
<gene>
    <name evidence="2" type="ORF">AMOL_1523</name>
    <name evidence="3" type="ORF">CPU12_09360</name>
</gene>
<reference evidence="2 5" key="2">
    <citation type="submission" date="2018-08" db="EMBL/GenBank/DDBJ databases">
        <title>Complete genome of the Arcobacter molluscorum type strain LMG 25693.</title>
        <authorList>
            <person name="Miller W.G."/>
            <person name="Yee E."/>
            <person name="Bono J.L."/>
        </authorList>
    </citation>
    <scope>NUCLEOTIDE SEQUENCE [LARGE SCALE GENOMIC DNA]</scope>
    <source>
        <strain evidence="2 5">CECT 7696</strain>
    </source>
</reference>
<dbReference type="AlphaFoldDB" id="A0A2G1DGN2"/>
<name>A0A2G1DGN2_9BACT</name>
<evidence type="ECO:0000313" key="2">
    <source>
        <dbReference type="EMBL" id="AXX92492.1"/>
    </source>
</evidence>
<dbReference type="EMBL" id="CP032098">
    <property type="protein sequence ID" value="AXX92492.1"/>
    <property type="molecule type" value="Genomic_DNA"/>
</dbReference>
<evidence type="ECO:0000313" key="3">
    <source>
        <dbReference type="EMBL" id="PHO17637.1"/>
    </source>
</evidence>
<evidence type="ECO:0000313" key="4">
    <source>
        <dbReference type="Proteomes" id="UP000221222"/>
    </source>
</evidence>
<dbReference type="Proteomes" id="UP000221222">
    <property type="component" value="Unassembled WGS sequence"/>
</dbReference>
<organism evidence="3 4">
    <name type="scientific">Malaciobacter molluscorum LMG 25693</name>
    <dbReference type="NCBI Taxonomy" id="870501"/>
    <lineage>
        <taxon>Bacteria</taxon>
        <taxon>Pseudomonadati</taxon>
        <taxon>Campylobacterota</taxon>
        <taxon>Epsilonproteobacteria</taxon>
        <taxon>Campylobacterales</taxon>
        <taxon>Arcobacteraceae</taxon>
        <taxon>Malaciobacter</taxon>
    </lineage>
</organism>
<evidence type="ECO:0000256" key="1">
    <source>
        <dbReference type="SAM" id="MobiDB-lite"/>
    </source>
</evidence>
<reference evidence="3 4" key="1">
    <citation type="submission" date="2017-09" db="EMBL/GenBank/DDBJ databases">
        <title>Arcobacter canalis sp. nov., a new species isolated from a water canal contaminated with urban sewage.</title>
        <authorList>
            <person name="Perez-Cataluna A."/>
            <person name="Salas-Masso N."/>
            <person name="Figueras M.J."/>
        </authorList>
    </citation>
    <scope>NUCLEOTIDE SEQUENCE [LARGE SCALE GENOMIC DNA]</scope>
    <source>
        <strain evidence="3 4">F98-3</strain>
    </source>
</reference>
<dbReference type="RefSeq" id="WP_099342850.1">
    <property type="nucleotide sequence ID" value="NZ_CP032098.1"/>
</dbReference>
<dbReference type="Proteomes" id="UP000262712">
    <property type="component" value="Chromosome"/>
</dbReference>
<evidence type="ECO:0000313" key="5">
    <source>
        <dbReference type="Proteomes" id="UP000262712"/>
    </source>
</evidence>
<dbReference type="EMBL" id="NXFY01000014">
    <property type="protein sequence ID" value="PHO17637.1"/>
    <property type="molecule type" value="Genomic_DNA"/>
</dbReference>
<proteinExistence type="predicted"/>
<feature type="compositionally biased region" description="Basic residues" evidence="1">
    <location>
        <begin position="37"/>
        <end position="47"/>
    </location>
</feature>
<accession>A0A2G1DGN2</accession>